<evidence type="ECO:0000313" key="11">
    <source>
        <dbReference type="EnsemblMetazoa" id="XP_022662643"/>
    </source>
</evidence>
<feature type="region of interest" description="Disordered" evidence="8">
    <location>
        <begin position="168"/>
        <end position="200"/>
    </location>
</feature>
<feature type="region of interest" description="Disordered" evidence="8">
    <location>
        <begin position="819"/>
        <end position="845"/>
    </location>
</feature>
<evidence type="ECO:0000313" key="12">
    <source>
        <dbReference type="Proteomes" id="UP000594260"/>
    </source>
</evidence>
<dbReference type="GO" id="GO:0030672">
    <property type="term" value="C:synaptic vesicle membrane"/>
    <property type="evidence" value="ECO:0007669"/>
    <property type="project" value="TreeGrafter"/>
</dbReference>
<organism evidence="11 12">
    <name type="scientific">Varroa destructor</name>
    <name type="common">Honeybee mite</name>
    <dbReference type="NCBI Taxonomy" id="109461"/>
    <lineage>
        <taxon>Eukaryota</taxon>
        <taxon>Metazoa</taxon>
        <taxon>Ecdysozoa</taxon>
        <taxon>Arthropoda</taxon>
        <taxon>Chelicerata</taxon>
        <taxon>Arachnida</taxon>
        <taxon>Acari</taxon>
        <taxon>Parasitiformes</taxon>
        <taxon>Mesostigmata</taxon>
        <taxon>Gamasina</taxon>
        <taxon>Dermanyssoidea</taxon>
        <taxon>Varroidae</taxon>
        <taxon>Varroa</taxon>
    </lineage>
</organism>
<dbReference type="KEGG" id="vde:111250923"/>
<dbReference type="CDD" id="cd08376">
    <property type="entry name" value="C2B_MCTP_PRT"/>
    <property type="match status" value="1"/>
</dbReference>
<dbReference type="Pfam" id="PF00168">
    <property type="entry name" value="C2"/>
    <property type="match status" value="3"/>
</dbReference>
<dbReference type="CTD" id="37165"/>
<feature type="region of interest" description="Disordered" evidence="8">
    <location>
        <begin position="944"/>
        <end position="969"/>
    </location>
</feature>
<dbReference type="EnsemblMetazoa" id="XM_022806908">
    <property type="protein sequence ID" value="XP_022662643"/>
    <property type="gene ID" value="LOC111250923"/>
</dbReference>
<feature type="domain" description="C2" evidence="10">
    <location>
        <begin position="418"/>
        <end position="536"/>
    </location>
</feature>
<dbReference type="PROSITE" id="PS50004">
    <property type="entry name" value="C2"/>
    <property type="match status" value="3"/>
</dbReference>
<dbReference type="InterPro" id="IPR013583">
    <property type="entry name" value="MCTP_C"/>
</dbReference>
<dbReference type="OrthoDB" id="5973539at2759"/>
<dbReference type="GO" id="GO:0005509">
    <property type="term" value="F:calcium ion binding"/>
    <property type="evidence" value="ECO:0007669"/>
    <property type="project" value="TreeGrafter"/>
</dbReference>
<dbReference type="CDD" id="cd04042">
    <property type="entry name" value="C2A_MCTP_PRT"/>
    <property type="match status" value="1"/>
</dbReference>
<feature type="region of interest" description="Disordered" evidence="8">
    <location>
        <begin position="1"/>
        <end position="87"/>
    </location>
</feature>
<dbReference type="FunFam" id="2.60.40.150:FF:000167">
    <property type="entry name" value="Multiple C2 domains, transmembrane 2a"/>
    <property type="match status" value="1"/>
</dbReference>
<dbReference type="PANTHER" id="PTHR45911">
    <property type="entry name" value="C2 DOMAIN-CONTAINING PROTEIN"/>
    <property type="match status" value="1"/>
</dbReference>
<dbReference type="Pfam" id="PF08372">
    <property type="entry name" value="PRT_C"/>
    <property type="match status" value="1"/>
</dbReference>
<keyword evidence="7 9" id="KW-0472">Membrane</keyword>
<dbReference type="RefSeq" id="XP_022662643.1">
    <property type="nucleotide sequence ID" value="XM_022806908.1"/>
</dbReference>
<keyword evidence="6 9" id="KW-1133">Transmembrane helix</keyword>
<dbReference type="GO" id="GO:0046928">
    <property type="term" value="P:regulation of neurotransmitter secretion"/>
    <property type="evidence" value="ECO:0007669"/>
    <property type="project" value="TreeGrafter"/>
</dbReference>
<dbReference type="Proteomes" id="UP000594260">
    <property type="component" value="Unplaced"/>
</dbReference>
<dbReference type="FunFam" id="2.60.40.150:FF:000050">
    <property type="entry name" value="Multiple C2 and transmembrane domain containing 1"/>
    <property type="match status" value="1"/>
</dbReference>
<feature type="compositionally biased region" description="Basic and acidic residues" evidence="8">
    <location>
        <begin position="831"/>
        <end position="845"/>
    </location>
</feature>
<feature type="compositionally biased region" description="Low complexity" evidence="8">
    <location>
        <begin position="46"/>
        <end position="65"/>
    </location>
</feature>
<dbReference type="AlphaFoldDB" id="A0A7M7KA04"/>
<feature type="domain" description="C2" evidence="10">
    <location>
        <begin position="576"/>
        <end position="693"/>
    </location>
</feature>
<feature type="compositionally biased region" description="Acidic residues" evidence="8">
    <location>
        <begin position="819"/>
        <end position="830"/>
    </location>
</feature>
<keyword evidence="5" id="KW-0106">Calcium</keyword>
<dbReference type="SUPFAM" id="SSF49562">
    <property type="entry name" value="C2 domain (Calcium/lipid-binding domain, CaLB)"/>
    <property type="match status" value="3"/>
</dbReference>
<reference evidence="11" key="1">
    <citation type="submission" date="2021-01" db="UniProtKB">
        <authorList>
            <consortium name="EnsemblMetazoa"/>
        </authorList>
    </citation>
    <scope>IDENTIFICATION</scope>
</reference>
<evidence type="ECO:0000256" key="8">
    <source>
        <dbReference type="SAM" id="MobiDB-lite"/>
    </source>
</evidence>
<protein>
    <recommendedName>
        <fullName evidence="10">C2 domain-containing protein</fullName>
    </recommendedName>
</protein>
<evidence type="ECO:0000256" key="1">
    <source>
        <dbReference type="ARBA" id="ARBA00004141"/>
    </source>
</evidence>
<comment type="subcellular location">
    <subcellularLocation>
        <location evidence="1">Membrane</location>
        <topology evidence="1">Multi-pass membrane protein</topology>
    </subcellularLocation>
</comment>
<evidence type="ECO:0000256" key="7">
    <source>
        <dbReference type="ARBA" id="ARBA00023136"/>
    </source>
</evidence>
<dbReference type="InterPro" id="IPR000008">
    <property type="entry name" value="C2_dom"/>
</dbReference>
<evidence type="ECO:0000256" key="4">
    <source>
        <dbReference type="ARBA" id="ARBA00022737"/>
    </source>
</evidence>
<dbReference type="OMA" id="DCGPTLE"/>
<sequence length="969" mass="108954">MTSNRDHTSSGVTGGSDEFPVGTIAGVGESSPVATRRQPRSPLCYSIPSTSGSGSFGPGSESPPSVLSTPTHGAVPATQGSGSCATGSGGHWQKFNFKSKKIASMLSTLKRFATSPKRRLSDRSSLQCSGRLCQSHPNVSRSNLAALAAGAYDDEHLDGAQMYDNLTTTNSQSDTTIHHWRWRRDKSDRSEKDRGLSGARDVPIKTEQLLAIDKKLPQLRLHHRLSVESSGSTLATLAYVEEEPSSSRQDPGASVSTSPISKSFFVLDVCLRCGKNLIAKDPCGTSDPYVKFRIGNRQIYRSRTLSRTLEPFWDESFSVPLDNISQALHVKVYDYDFGLQDDFMGAAEIEIDSLELDKPTDILVNLSETGKQEDASAAQDLGYLMLSLCLTQKPAEDRPQYFSKSAPFRLGLGGSQESQGVVTGPVNRKQKIQIWDSVVNVVLVEGRKLLPMDENGLSDPFVKFRLGNEKYKSKFCLKTLNPQWLEQFDLHMYQEQPKVLEITVWDKDFGGRNDFMGRASIDLRSLEPETTHPIWQELENGAGQIFLLITISGTQVSSAVSDLDSYEPMENGQKLIANKYTFANSFRNMNEVGSLVVKVFKAMGLTAADIGGKSDPFCVLELVNTRLQTHTEYKTLCPEWNKIFIFKLRDIHSVLELTVYDEDRDKKVEFLGKLAVPLVSIRNGEKRWYQLKDRELKKRAKGQILLEFEVVYNPIKACVQTFTPKEVKFMQIDQKFRRVVFMRNVNRVKSLVMHIVEVGRFVNSCFQWESVPRSIIAFALFLLITWTAELYMFPLALLLIFGKNYLFVQMTGSAGEDELCDYNEDDDDEDRDRPKQPKPPEEKKSLKERLQAVQEITAMIQNVLGQAASLGERVKNTFNFSVSFLSWLAVVALCVVSLLLYLVPLRYIILIWGINKFTRKLRNPDVIPNNELLDFLSRVPDNEERLNSRELRPVQASSGEADRKARKRK</sequence>
<evidence type="ECO:0000259" key="10">
    <source>
        <dbReference type="PROSITE" id="PS50004"/>
    </source>
</evidence>
<evidence type="ECO:0000256" key="6">
    <source>
        <dbReference type="ARBA" id="ARBA00022989"/>
    </source>
</evidence>
<evidence type="ECO:0000256" key="3">
    <source>
        <dbReference type="ARBA" id="ARBA00022723"/>
    </source>
</evidence>
<keyword evidence="3" id="KW-0479">Metal-binding</keyword>
<proteinExistence type="predicted"/>
<keyword evidence="2 9" id="KW-0812">Transmembrane</keyword>
<feature type="transmembrane region" description="Helical" evidence="9">
    <location>
        <begin position="775"/>
        <end position="801"/>
    </location>
</feature>
<dbReference type="GeneID" id="111250923"/>
<name>A0A7M7KA04_VARDE</name>
<dbReference type="CDD" id="cd08377">
    <property type="entry name" value="C2C_MCTP_PRT"/>
    <property type="match status" value="1"/>
</dbReference>
<dbReference type="PRINTS" id="PR00360">
    <property type="entry name" value="C2DOMAIN"/>
</dbReference>
<evidence type="ECO:0000256" key="5">
    <source>
        <dbReference type="ARBA" id="ARBA00022837"/>
    </source>
</evidence>
<keyword evidence="4" id="KW-0677">Repeat</keyword>
<dbReference type="SMART" id="SM00239">
    <property type="entry name" value="C2"/>
    <property type="match status" value="3"/>
</dbReference>
<feature type="compositionally biased region" description="Basic and acidic residues" evidence="8">
    <location>
        <begin position="185"/>
        <end position="195"/>
    </location>
</feature>
<dbReference type="InterPro" id="IPR035892">
    <property type="entry name" value="C2_domain_sf"/>
</dbReference>
<feature type="domain" description="C2" evidence="10">
    <location>
        <begin position="247"/>
        <end position="364"/>
    </location>
</feature>
<dbReference type="FunCoup" id="A0A7M7KA04">
    <property type="interactions" value="108"/>
</dbReference>
<keyword evidence="12" id="KW-1185">Reference proteome</keyword>
<accession>A0A7M7KA04</accession>
<dbReference type="Gene3D" id="2.60.40.150">
    <property type="entry name" value="C2 domain"/>
    <property type="match status" value="3"/>
</dbReference>
<evidence type="ECO:0000256" key="9">
    <source>
        <dbReference type="SAM" id="Phobius"/>
    </source>
</evidence>
<evidence type="ECO:0000256" key="2">
    <source>
        <dbReference type="ARBA" id="ARBA00022692"/>
    </source>
</evidence>
<dbReference type="InParanoid" id="A0A7M7KA04"/>
<dbReference type="PANTHER" id="PTHR45911:SF4">
    <property type="entry name" value="MULTIPLE C2 AND TRANSMEMBRANE DOMAIN-CONTAINING PROTEIN"/>
    <property type="match status" value="1"/>
</dbReference>
<feature type="transmembrane region" description="Helical" evidence="9">
    <location>
        <begin position="884"/>
        <end position="914"/>
    </location>
</feature>